<dbReference type="InterPro" id="IPR024459">
    <property type="entry name" value="Acb1-like_N"/>
</dbReference>
<dbReference type="Pfam" id="PF06381">
    <property type="entry name" value="Phage_portal_3"/>
    <property type="match status" value="1"/>
</dbReference>
<protein>
    <recommendedName>
        <fullName evidence="1">Anti-CBASS protein Acb1-like N-terminal domain-containing protein</fullName>
    </recommendedName>
</protein>
<organism evidence="2">
    <name type="scientific">marine sediment metagenome</name>
    <dbReference type="NCBI Taxonomy" id="412755"/>
    <lineage>
        <taxon>unclassified sequences</taxon>
        <taxon>metagenomes</taxon>
        <taxon>ecological metagenomes</taxon>
    </lineage>
</organism>
<name>X0T593_9ZZZZ</name>
<dbReference type="EMBL" id="BARS01019214">
    <property type="protein sequence ID" value="GAF88389.1"/>
    <property type="molecule type" value="Genomic_DNA"/>
</dbReference>
<gene>
    <name evidence="2" type="ORF">S01H1_31163</name>
</gene>
<dbReference type="AlphaFoldDB" id="X0T593"/>
<accession>X0T593</accession>
<feature type="non-terminal residue" evidence="2">
    <location>
        <position position="1"/>
    </location>
</feature>
<proteinExistence type="predicted"/>
<comment type="caution">
    <text evidence="2">The sequence shown here is derived from an EMBL/GenBank/DDBJ whole genome shotgun (WGS) entry which is preliminary data.</text>
</comment>
<feature type="non-terminal residue" evidence="2">
    <location>
        <position position="275"/>
    </location>
</feature>
<evidence type="ECO:0000259" key="1">
    <source>
        <dbReference type="Pfam" id="PF06381"/>
    </source>
</evidence>
<feature type="domain" description="Anti-CBASS protein Acb1-like N-terminal" evidence="1">
    <location>
        <begin position="13"/>
        <end position="269"/>
    </location>
</feature>
<evidence type="ECO:0000313" key="2">
    <source>
        <dbReference type="EMBL" id="GAF88389.1"/>
    </source>
</evidence>
<sequence length="275" mass="31011">VTGKKTGNNKYELLYLRPFDESVVTVKTKEIDITSPRYGLPKTYFVNFKDNSPGVISTESKVIHWTRILHVADNREISEIYGVPRMKSVYNRLLDLRKIVAGSGEMFWKGGFPGMALKLGDNASAPVGDDLTAVRAQIKDYQDGLQRWLAIENVDIQELKPQIADPEPHIKTQLQYICATLGIPYRIFLGSEAAHLASTEDKDTWNKRIARRQEEYVSPMLIRLSIDRLIIFGVLPEPKEGEYFIQWPDLGALGEKEIAEIAGKKTEALAKYVAG</sequence>
<reference evidence="2" key="1">
    <citation type="journal article" date="2014" name="Front. Microbiol.">
        <title>High frequency of phylogenetically diverse reductive dehalogenase-homologous genes in deep subseafloor sedimentary metagenomes.</title>
        <authorList>
            <person name="Kawai M."/>
            <person name="Futagami T."/>
            <person name="Toyoda A."/>
            <person name="Takaki Y."/>
            <person name="Nishi S."/>
            <person name="Hori S."/>
            <person name="Arai W."/>
            <person name="Tsubouchi T."/>
            <person name="Morono Y."/>
            <person name="Uchiyama I."/>
            <person name="Ito T."/>
            <person name="Fujiyama A."/>
            <person name="Inagaki F."/>
            <person name="Takami H."/>
        </authorList>
    </citation>
    <scope>NUCLEOTIDE SEQUENCE</scope>
    <source>
        <strain evidence="2">Expedition CK06-06</strain>
    </source>
</reference>